<reference evidence="1" key="1">
    <citation type="submission" date="2014-11" db="EMBL/GenBank/DDBJ databases">
        <authorList>
            <person name="Amaro Gonzalez C."/>
        </authorList>
    </citation>
    <scope>NUCLEOTIDE SEQUENCE</scope>
</reference>
<accession>A0A0E9R7D4</accession>
<name>A0A0E9R7D4_ANGAN</name>
<dbReference type="AlphaFoldDB" id="A0A0E9R7D4"/>
<evidence type="ECO:0000313" key="1">
    <source>
        <dbReference type="EMBL" id="JAH25071.1"/>
    </source>
</evidence>
<organism evidence="1">
    <name type="scientific">Anguilla anguilla</name>
    <name type="common">European freshwater eel</name>
    <name type="synonym">Muraena anguilla</name>
    <dbReference type="NCBI Taxonomy" id="7936"/>
    <lineage>
        <taxon>Eukaryota</taxon>
        <taxon>Metazoa</taxon>
        <taxon>Chordata</taxon>
        <taxon>Craniata</taxon>
        <taxon>Vertebrata</taxon>
        <taxon>Euteleostomi</taxon>
        <taxon>Actinopterygii</taxon>
        <taxon>Neopterygii</taxon>
        <taxon>Teleostei</taxon>
        <taxon>Anguilliformes</taxon>
        <taxon>Anguillidae</taxon>
        <taxon>Anguilla</taxon>
    </lineage>
</organism>
<sequence>MHCRYNFFPRAIKQDIFSQLSSVRCVPVTFGLKLSKLITFLAAQCRW</sequence>
<reference evidence="1" key="2">
    <citation type="journal article" date="2015" name="Fish Shellfish Immunol.">
        <title>Early steps in the European eel (Anguilla anguilla)-Vibrio vulnificus interaction in the gills: Role of the RtxA13 toxin.</title>
        <authorList>
            <person name="Callol A."/>
            <person name="Pajuelo D."/>
            <person name="Ebbesson L."/>
            <person name="Teles M."/>
            <person name="MacKenzie S."/>
            <person name="Amaro C."/>
        </authorList>
    </citation>
    <scope>NUCLEOTIDE SEQUENCE</scope>
</reference>
<protein>
    <submittedName>
        <fullName evidence="1">Uncharacterized protein</fullName>
    </submittedName>
</protein>
<dbReference type="EMBL" id="GBXM01083506">
    <property type="protein sequence ID" value="JAH25071.1"/>
    <property type="molecule type" value="Transcribed_RNA"/>
</dbReference>
<proteinExistence type="predicted"/>